<dbReference type="SUPFAM" id="SSF56726">
    <property type="entry name" value="DNA topoisomerase IV, alpha subunit"/>
    <property type="match status" value="1"/>
</dbReference>
<feature type="domain" description="Topoisomerase 6 subunit A/Spo11 TOPRIM" evidence="12">
    <location>
        <begin position="172"/>
        <end position="346"/>
    </location>
</feature>
<evidence type="ECO:0000259" key="11">
    <source>
        <dbReference type="Pfam" id="PF04406"/>
    </source>
</evidence>
<dbReference type="GO" id="GO:0003918">
    <property type="term" value="F:DNA topoisomerase type II (double strand cut, ATP-hydrolyzing) activity"/>
    <property type="evidence" value="ECO:0007669"/>
    <property type="project" value="UniProtKB-UniRule"/>
</dbReference>
<evidence type="ECO:0000256" key="7">
    <source>
        <dbReference type="ARBA" id="ARBA00023029"/>
    </source>
</evidence>
<dbReference type="Pfam" id="PF21180">
    <property type="entry name" value="TOP6A-Spo11_Toprim"/>
    <property type="match status" value="1"/>
</dbReference>
<dbReference type="GO" id="GO:0042138">
    <property type="term" value="P:meiotic DNA double-strand break formation"/>
    <property type="evidence" value="ECO:0007669"/>
    <property type="project" value="TreeGrafter"/>
</dbReference>
<evidence type="ECO:0000259" key="12">
    <source>
        <dbReference type="Pfam" id="PF21180"/>
    </source>
</evidence>
<keyword evidence="5" id="KW-0479">Metal-binding</keyword>
<dbReference type="Pfam" id="PF04406">
    <property type="entry name" value="TP6A_N"/>
    <property type="match status" value="1"/>
</dbReference>
<organism evidence="14">
    <name type="scientific">Dissoconium aciculare CBS 342.82</name>
    <dbReference type="NCBI Taxonomy" id="1314786"/>
    <lineage>
        <taxon>Eukaryota</taxon>
        <taxon>Fungi</taxon>
        <taxon>Dikarya</taxon>
        <taxon>Ascomycota</taxon>
        <taxon>Pezizomycotina</taxon>
        <taxon>Dothideomycetes</taxon>
        <taxon>Dothideomycetidae</taxon>
        <taxon>Mycosphaerellales</taxon>
        <taxon>Dissoconiaceae</taxon>
        <taxon>Dissoconium</taxon>
    </lineage>
</organism>
<dbReference type="InterPro" id="IPR002815">
    <property type="entry name" value="Spo11/TopoVI_A"/>
</dbReference>
<feature type="domain" description="Spo11/DNA topoisomerase VI subunit A N-terminal" evidence="11">
    <location>
        <begin position="62"/>
        <end position="123"/>
    </location>
</feature>
<evidence type="ECO:0000256" key="2">
    <source>
        <dbReference type="ARBA" id="ARBA00001946"/>
    </source>
</evidence>
<comment type="cofactor">
    <cofactor evidence="2">
        <name>Mg(2+)</name>
        <dbReference type="ChEBI" id="CHEBI:18420"/>
    </cofactor>
</comment>
<dbReference type="AlphaFoldDB" id="A0A6J3M543"/>
<reference evidence="14" key="3">
    <citation type="submission" date="2025-08" db="UniProtKB">
        <authorList>
            <consortium name="RefSeq"/>
        </authorList>
    </citation>
    <scope>IDENTIFICATION</scope>
    <source>
        <strain evidence="14">CBS 342.82</strain>
    </source>
</reference>
<dbReference type="EC" id="5.6.2.2" evidence="4"/>
<dbReference type="InterPro" id="IPR036388">
    <property type="entry name" value="WH-like_DNA-bd_sf"/>
</dbReference>
<dbReference type="GO" id="GO:0005524">
    <property type="term" value="F:ATP binding"/>
    <property type="evidence" value="ECO:0007669"/>
    <property type="project" value="InterPro"/>
</dbReference>
<dbReference type="GO" id="GO:0046872">
    <property type="term" value="F:metal ion binding"/>
    <property type="evidence" value="ECO:0007669"/>
    <property type="project" value="UniProtKB-KW"/>
</dbReference>
<keyword evidence="9 10" id="KW-0413">Isomerase</keyword>
<evidence type="ECO:0000256" key="3">
    <source>
        <dbReference type="ARBA" id="ARBA00006559"/>
    </source>
</evidence>
<name>A0A6J3M543_9PEZI</name>
<dbReference type="Proteomes" id="UP000504637">
    <property type="component" value="Unplaced"/>
</dbReference>
<feature type="active site" description="O-(5'-phospho-DNA)-tyrosine intermediate" evidence="10">
    <location>
        <position position="91"/>
    </location>
</feature>
<dbReference type="GO" id="GO:0003677">
    <property type="term" value="F:DNA binding"/>
    <property type="evidence" value="ECO:0007669"/>
    <property type="project" value="UniProtKB-UniRule"/>
</dbReference>
<protein>
    <recommendedName>
        <fullName evidence="4">DNA topoisomerase (ATP-hydrolyzing)</fullName>
        <ecNumber evidence="4">5.6.2.2</ecNumber>
    </recommendedName>
</protein>
<evidence type="ECO:0000256" key="1">
    <source>
        <dbReference type="ARBA" id="ARBA00000185"/>
    </source>
</evidence>
<dbReference type="CDD" id="cd00223">
    <property type="entry name" value="TOPRIM_TopoIIB_SPO"/>
    <property type="match status" value="1"/>
</dbReference>
<reference evidence="14" key="1">
    <citation type="submission" date="2020-01" db="EMBL/GenBank/DDBJ databases">
        <authorList>
            <consortium name="DOE Joint Genome Institute"/>
            <person name="Haridas S."/>
            <person name="Albert R."/>
            <person name="Binder M."/>
            <person name="Bloem J."/>
            <person name="Labutti K."/>
            <person name="Salamov A."/>
            <person name="Andreopoulos B."/>
            <person name="Baker S.E."/>
            <person name="Barry K."/>
            <person name="Bills G."/>
            <person name="Bluhm B.H."/>
            <person name="Cannon C."/>
            <person name="Castanera R."/>
            <person name="Culley D.E."/>
            <person name="Daum C."/>
            <person name="Ezra D."/>
            <person name="Gonzalez J.B."/>
            <person name="Henrissat B."/>
            <person name="Kuo A."/>
            <person name="Liang C."/>
            <person name="Lipzen A."/>
            <person name="Lutzoni F."/>
            <person name="Magnuson J."/>
            <person name="Mondo S."/>
            <person name="Nolan M."/>
            <person name="Ohm R."/>
            <person name="Pangilinan J."/>
            <person name="Park H.-J."/>
            <person name="Ramirez L."/>
            <person name="Alfaro M."/>
            <person name="Sun H."/>
            <person name="Tritt A."/>
            <person name="Yoshinaga Y."/>
            <person name="Zwiers L.-H."/>
            <person name="Turgeon B.G."/>
            <person name="Goodwin S.B."/>
            <person name="Spatafora J.W."/>
            <person name="Crous P.W."/>
            <person name="Grigoriev I.V."/>
        </authorList>
    </citation>
    <scope>NUCLEOTIDE SEQUENCE</scope>
    <source>
        <strain evidence="14">CBS 342.82</strain>
    </source>
</reference>
<comment type="catalytic activity">
    <reaction evidence="1 10">
        <text>ATP-dependent breakage, passage and rejoining of double-stranded DNA.</text>
        <dbReference type="EC" id="5.6.2.2"/>
    </reaction>
</comment>
<dbReference type="PANTHER" id="PTHR10848:SF0">
    <property type="entry name" value="MEIOTIC RECOMBINATION PROTEIN SPO11"/>
    <property type="match status" value="1"/>
</dbReference>
<dbReference type="Gene3D" id="3.40.1360.10">
    <property type="match status" value="1"/>
</dbReference>
<dbReference type="GO" id="GO:0007131">
    <property type="term" value="P:reciprocal meiotic recombination"/>
    <property type="evidence" value="ECO:0007669"/>
    <property type="project" value="TreeGrafter"/>
</dbReference>
<evidence type="ECO:0000313" key="13">
    <source>
        <dbReference type="Proteomes" id="UP000504637"/>
    </source>
</evidence>
<keyword evidence="13" id="KW-1185">Reference proteome</keyword>
<dbReference type="PROSITE" id="PS52041">
    <property type="entry name" value="TOPO_IIB"/>
    <property type="match status" value="1"/>
</dbReference>
<keyword evidence="8 10" id="KW-0238">DNA-binding</keyword>
<sequence length="364" mass="40902">MFEQIVDDLLNERSEISITLRTRPRSQATVLARDLQQITTTTVAAHATKKLSFPGKTADEAWRFSVVLRILQIMHEALRNDVVLSKRDVYYRDPALFGNQNIVDRYVDDIALTFGMTRSSLNVTAAAKGLIAGAAKFYKRDGSITTLALYESTLIFDPKDLFSVDMTHTRWILVIEKEATFRSLLNSPFWRSASSQGILLTGKGYPDLSTRRLLNFMGIPSMRNGFLAIPVYGLVDFDPDGLSILSTYQHGSLALAHENAEHTVPGMQWLGLRSIHLQDVIGHVHAEQELLALTARDRGMARRMLDREISREGSGAHHERQQTCPRTELQRMLMLNFKAELQVLDAIPEGVENLLAPLLRAFVA</sequence>
<evidence type="ECO:0000256" key="10">
    <source>
        <dbReference type="PROSITE-ProRule" id="PRU01385"/>
    </source>
</evidence>
<keyword evidence="7 10" id="KW-0799">Topoisomerase</keyword>
<comment type="similarity">
    <text evidence="3 10">Belongs to the TOP6A family.</text>
</comment>
<dbReference type="RefSeq" id="XP_033459665.1">
    <property type="nucleotide sequence ID" value="XM_033602539.1"/>
</dbReference>
<dbReference type="OrthoDB" id="5377392at2759"/>
<evidence type="ECO:0000256" key="9">
    <source>
        <dbReference type="ARBA" id="ARBA00023235"/>
    </source>
</evidence>
<dbReference type="InterPro" id="IPR013049">
    <property type="entry name" value="Spo11/TopoVI_A_N"/>
</dbReference>
<reference evidence="14" key="2">
    <citation type="submission" date="2020-04" db="EMBL/GenBank/DDBJ databases">
        <authorList>
            <consortium name="NCBI Genome Project"/>
        </authorList>
    </citation>
    <scope>NUCLEOTIDE SEQUENCE</scope>
    <source>
        <strain evidence="14">CBS 342.82</strain>
    </source>
</reference>
<dbReference type="Gene3D" id="1.10.10.10">
    <property type="entry name" value="Winged helix-like DNA-binding domain superfamily/Winged helix DNA-binding domain"/>
    <property type="match status" value="1"/>
</dbReference>
<dbReference type="InterPro" id="IPR036078">
    <property type="entry name" value="Spo11/TopoVI_A_sf"/>
</dbReference>
<evidence type="ECO:0000313" key="14">
    <source>
        <dbReference type="RefSeq" id="XP_033459665.1"/>
    </source>
</evidence>
<evidence type="ECO:0000256" key="8">
    <source>
        <dbReference type="ARBA" id="ARBA00023125"/>
    </source>
</evidence>
<evidence type="ECO:0000256" key="4">
    <source>
        <dbReference type="ARBA" id="ARBA00012895"/>
    </source>
</evidence>
<dbReference type="PANTHER" id="PTHR10848">
    <property type="entry name" value="MEIOTIC RECOMBINATION PROTEIN SPO11"/>
    <property type="match status" value="1"/>
</dbReference>
<keyword evidence="6" id="KW-0460">Magnesium</keyword>
<gene>
    <name evidence="14" type="ORF">K489DRAFT_356527</name>
</gene>
<proteinExistence type="inferred from homology"/>
<accession>A0A6J3M543</accession>
<dbReference type="GO" id="GO:0000706">
    <property type="term" value="P:meiotic DNA double-strand break processing"/>
    <property type="evidence" value="ECO:0007669"/>
    <property type="project" value="TreeGrafter"/>
</dbReference>
<dbReference type="GO" id="GO:0000228">
    <property type="term" value="C:nuclear chromosome"/>
    <property type="evidence" value="ECO:0007669"/>
    <property type="project" value="TreeGrafter"/>
</dbReference>
<evidence type="ECO:0000256" key="6">
    <source>
        <dbReference type="ARBA" id="ARBA00022842"/>
    </source>
</evidence>
<dbReference type="PRINTS" id="PR01550">
    <property type="entry name" value="TOP6AFAMILY"/>
</dbReference>
<evidence type="ECO:0000256" key="5">
    <source>
        <dbReference type="ARBA" id="ARBA00022723"/>
    </source>
</evidence>
<dbReference type="InterPro" id="IPR034136">
    <property type="entry name" value="TOPRIM_Topo6A/Spo11"/>
</dbReference>
<dbReference type="GeneID" id="54360339"/>